<evidence type="ECO:0000256" key="1">
    <source>
        <dbReference type="PROSITE-ProRule" id="PRU00169"/>
    </source>
</evidence>
<dbReference type="InterPro" id="IPR001789">
    <property type="entry name" value="Sig_transdc_resp-reg_receiver"/>
</dbReference>
<evidence type="ECO:0000313" key="4">
    <source>
        <dbReference type="Proteomes" id="UP001202180"/>
    </source>
</evidence>
<feature type="modified residue" description="4-aspartylphosphate" evidence="1">
    <location>
        <position position="61"/>
    </location>
</feature>
<dbReference type="SUPFAM" id="SSF52172">
    <property type="entry name" value="CheY-like"/>
    <property type="match status" value="1"/>
</dbReference>
<dbReference type="Gene3D" id="3.40.50.2300">
    <property type="match status" value="1"/>
</dbReference>
<dbReference type="CDD" id="cd17557">
    <property type="entry name" value="REC_Rcp-like"/>
    <property type="match status" value="1"/>
</dbReference>
<dbReference type="Pfam" id="PF00072">
    <property type="entry name" value="Response_reg"/>
    <property type="match status" value="1"/>
</dbReference>
<proteinExistence type="predicted"/>
<keyword evidence="1" id="KW-0597">Phosphoprotein</keyword>
<dbReference type="InterPro" id="IPR052893">
    <property type="entry name" value="TCS_response_regulator"/>
</dbReference>
<gene>
    <name evidence="3" type="ORF">M0L20_01720</name>
</gene>
<comment type="caution">
    <text evidence="3">The sequence shown here is derived from an EMBL/GenBank/DDBJ whole genome shotgun (WGS) entry which is preliminary data.</text>
</comment>
<dbReference type="InterPro" id="IPR011006">
    <property type="entry name" value="CheY-like_superfamily"/>
</dbReference>
<dbReference type="Proteomes" id="UP001202180">
    <property type="component" value="Unassembled WGS sequence"/>
</dbReference>
<evidence type="ECO:0000259" key="2">
    <source>
        <dbReference type="PROSITE" id="PS50110"/>
    </source>
</evidence>
<dbReference type="RefSeq" id="WP_232559104.1">
    <property type="nucleotide sequence ID" value="NZ_JALPRF010000001.1"/>
</dbReference>
<keyword evidence="4" id="KW-1185">Reference proteome</keyword>
<sequence>MNQYATQAVFIADDDEDDRYLLQIAFREYCPACQLRFATDGLNLLDALTQTDIHPCLIILDMNMPRLNGLESLSVLRSNPLYQKTPIIILTTSSAAGDRQRAHELGANDFITKPLSLNLFGPIIHKLRETWHLDGCI</sequence>
<feature type="domain" description="Response regulatory" evidence="2">
    <location>
        <begin position="8"/>
        <end position="128"/>
    </location>
</feature>
<dbReference type="PANTHER" id="PTHR44520:SF2">
    <property type="entry name" value="RESPONSE REGULATOR RCP1"/>
    <property type="match status" value="1"/>
</dbReference>
<accession>A0ABT0HEG1</accession>
<dbReference type="PANTHER" id="PTHR44520">
    <property type="entry name" value="RESPONSE REGULATOR RCP1-RELATED"/>
    <property type="match status" value="1"/>
</dbReference>
<dbReference type="PROSITE" id="PS50110">
    <property type="entry name" value="RESPONSE_REGULATORY"/>
    <property type="match status" value="1"/>
</dbReference>
<organism evidence="3 4">
    <name type="scientific">Spirosoma liriopis</name>
    <dbReference type="NCBI Taxonomy" id="2937440"/>
    <lineage>
        <taxon>Bacteria</taxon>
        <taxon>Pseudomonadati</taxon>
        <taxon>Bacteroidota</taxon>
        <taxon>Cytophagia</taxon>
        <taxon>Cytophagales</taxon>
        <taxon>Cytophagaceae</taxon>
        <taxon>Spirosoma</taxon>
    </lineage>
</organism>
<protein>
    <submittedName>
        <fullName evidence="3">Response regulator</fullName>
    </submittedName>
</protein>
<reference evidence="3 4" key="1">
    <citation type="submission" date="2022-04" db="EMBL/GenBank/DDBJ databases">
        <title>Spirosoma sp. strain RP8 genome sequencing and assembly.</title>
        <authorList>
            <person name="Jung Y."/>
        </authorList>
    </citation>
    <scope>NUCLEOTIDE SEQUENCE [LARGE SCALE GENOMIC DNA]</scope>
    <source>
        <strain evidence="3 4">RP8</strain>
    </source>
</reference>
<dbReference type="SMART" id="SM00448">
    <property type="entry name" value="REC"/>
    <property type="match status" value="1"/>
</dbReference>
<evidence type="ECO:0000313" key="3">
    <source>
        <dbReference type="EMBL" id="MCK8490548.1"/>
    </source>
</evidence>
<name>A0ABT0HEG1_9BACT</name>
<dbReference type="EMBL" id="JALPRF010000001">
    <property type="protein sequence ID" value="MCK8490548.1"/>
    <property type="molecule type" value="Genomic_DNA"/>
</dbReference>